<protein>
    <submittedName>
        <fullName evidence="14">Lipid kinase, YegS/Rv2252/BmrU family</fullName>
    </submittedName>
</protein>
<comment type="similarity">
    <text evidence="2">Belongs to the diacylglycerol/lipid kinase family.</text>
</comment>
<keyword evidence="3" id="KW-0444">Lipid biosynthesis</keyword>
<evidence type="ECO:0000256" key="2">
    <source>
        <dbReference type="ARBA" id="ARBA00005983"/>
    </source>
</evidence>
<evidence type="ECO:0000313" key="14">
    <source>
        <dbReference type="EMBL" id="SFN57140.1"/>
    </source>
</evidence>
<name>A0A1I5A484_9CLOT</name>
<dbReference type="SUPFAM" id="SSF111331">
    <property type="entry name" value="NAD kinase/diacylglycerol kinase-like"/>
    <property type="match status" value="1"/>
</dbReference>
<reference evidence="14 15" key="1">
    <citation type="submission" date="2016-10" db="EMBL/GenBank/DDBJ databases">
        <authorList>
            <person name="de Groot N.N."/>
        </authorList>
    </citation>
    <scope>NUCLEOTIDE SEQUENCE [LARGE SCALE GENOMIC DNA]</scope>
    <source>
        <strain evidence="14 15">ML2</strain>
    </source>
</reference>
<evidence type="ECO:0000256" key="8">
    <source>
        <dbReference type="ARBA" id="ARBA00022840"/>
    </source>
</evidence>
<dbReference type="InterPro" id="IPR016064">
    <property type="entry name" value="NAD/diacylglycerol_kinase_sf"/>
</dbReference>
<dbReference type="GO" id="GO:0004143">
    <property type="term" value="F:ATP-dependent diacylglycerol kinase activity"/>
    <property type="evidence" value="ECO:0007669"/>
    <property type="project" value="TreeGrafter"/>
</dbReference>
<dbReference type="GO" id="GO:0005886">
    <property type="term" value="C:plasma membrane"/>
    <property type="evidence" value="ECO:0007669"/>
    <property type="project" value="TreeGrafter"/>
</dbReference>
<gene>
    <name evidence="14" type="ORF">SAMN04488695_102306</name>
</gene>
<evidence type="ECO:0000256" key="10">
    <source>
        <dbReference type="ARBA" id="ARBA00023098"/>
    </source>
</evidence>
<dbReference type="InterPro" id="IPR005218">
    <property type="entry name" value="Diacylglycerol/lipid_kinase"/>
</dbReference>
<dbReference type="GO" id="GO:0008654">
    <property type="term" value="P:phospholipid biosynthetic process"/>
    <property type="evidence" value="ECO:0007669"/>
    <property type="project" value="UniProtKB-KW"/>
</dbReference>
<comment type="cofactor">
    <cofactor evidence="1">
        <name>Mg(2+)</name>
        <dbReference type="ChEBI" id="CHEBI:18420"/>
    </cofactor>
</comment>
<evidence type="ECO:0000256" key="7">
    <source>
        <dbReference type="ARBA" id="ARBA00022777"/>
    </source>
</evidence>
<dbReference type="RefSeq" id="WP_074911386.1">
    <property type="nucleotide sequence ID" value="NZ_FOVK01000002.1"/>
</dbReference>
<evidence type="ECO:0000256" key="5">
    <source>
        <dbReference type="ARBA" id="ARBA00022723"/>
    </source>
</evidence>
<proteinExistence type="inferred from homology"/>
<evidence type="ECO:0000256" key="4">
    <source>
        <dbReference type="ARBA" id="ARBA00022679"/>
    </source>
</evidence>
<keyword evidence="15" id="KW-1185">Reference proteome</keyword>
<keyword evidence="11" id="KW-0594">Phospholipid biosynthesis</keyword>
<dbReference type="PANTHER" id="PTHR12358">
    <property type="entry name" value="SPHINGOSINE KINASE"/>
    <property type="match status" value="1"/>
</dbReference>
<dbReference type="InterPro" id="IPR050187">
    <property type="entry name" value="Lipid_Phosphate_FormReg"/>
</dbReference>
<dbReference type="EMBL" id="FOVK01000002">
    <property type="protein sequence ID" value="SFN57140.1"/>
    <property type="molecule type" value="Genomic_DNA"/>
</dbReference>
<dbReference type="InterPro" id="IPR045540">
    <property type="entry name" value="YegS/DAGK_C"/>
</dbReference>
<evidence type="ECO:0000256" key="1">
    <source>
        <dbReference type="ARBA" id="ARBA00001946"/>
    </source>
</evidence>
<keyword evidence="4" id="KW-0808">Transferase</keyword>
<keyword evidence="9" id="KW-0460">Magnesium</keyword>
<evidence type="ECO:0000256" key="6">
    <source>
        <dbReference type="ARBA" id="ARBA00022741"/>
    </source>
</evidence>
<dbReference type="GO" id="GO:0046872">
    <property type="term" value="F:metal ion binding"/>
    <property type="evidence" value="ECO:0007669"/>
    <property type="project" value="UniProtKB-KW"/>
</dbReference>
<dbReference type="Proteomes" id="UP000181899">
    <property type="component" value="Unassembled WGS sequence"/>
</dbReference>
<dbReference type="GO" id="GO:0005524">
    <property type="term" value="F:ATP binding"/>
    <property type="evidence" value="ECO:0007669"/>
    <property type="project" value="UniProtKB-KW"/>
</dbReference>
<evidence type="ECO:0000256" key="12">
    <source>
        <dbReference type="ARBA" id="ARBA00023264"/>
    </source>
</evidence>
<dbReference type="InterPro" id="IPR017438">
    <property type="entry name" value="ATP-NAD_kinase_N"/>
</dbReference>
<dbReference type="PROSITE" id="PS50146">
    <property type="entry name" value="DAGK"/>
    <property type="match status" value="1"/>
</dbReference>
<keyword evidence="10" id="KW-0443">Lipid metabolism</keyword>
<sequence>MKNKAVLIVNPSSGKEQAKAYEEEAVKELKKVYEEVEVKETKGAGDAEGFAKEASLEEVSLVVSMGGDGTVHEVVNGLSDHKVRPALGIIPLGTVNDLARALGIPLEPEEAVKVLSVGIKRSIDIAKAGDRYFTSGFGLGRVSESIHQVTPDEKSKLGSLAYLLAGLKKILEKEKIQLRIDSREEVFQGELAVVVGSLSGSLGGFEGIFPEATLEDGKLHVLLIEDLSLLDTAKILPDFLKGDVASSDHLTYFSTRKMKVAPLGEEHYESDLDGEKGPKVPFTVEVLQGHLKVLVPDVEKS</sequence>
<feature type="domain" description="DAGKc" evidence="13">
    <location>
        <begin position="1"/>
        <end position="132"/>
    </location>
</feature>
<dbReference type="SMART" id="SM00046">
    <property type="entry name" value="DAGKc"/>
    <property type="match status" value="1"/>
</dbReference>
<evidence type="ECO:0000256" key="11">
    <source>
        <dbReference type="ARBA" id="ARBA00023209"/>
    </source>
</evidence>
<dbReference type="STRING" id="398199.SAMN05421804_10241"/>
<evidence type="ECO:0000256" key="3">
    <source>
        <dbReference type="ARBA" id="ARBA00022516"/>
    </source>
</evidence>
<evidence type="ECO:0000259" key="13">
    <source>
        <dbReference type="PROSITE" id="PS50146"/>
    </source>
</evidence>
<evidence type="ECO:0000313" key="15">
    <source>
        <dbReference type="Proteomes" id="UP000181899"/>
    </source>
</evidence>
<dbReference type="AlphaFoldDB" id="A0A1I5A484"/>
<evidence type="ECO:0000256" key="9">
    <source>
        <dbReference type="ARBA" id="ARBA00022842"/>
    </source>
</evidence>
<dbReference type="Gene3D" id="3.40.50.10330">
    <property type="entry name" value="Probable inorganic polyphosphate/atp-NAD kinase, domain 1"/>
    <property type="match status" value="1"/>
</dbReference>
<keyword evidence="7 14" id="KW-0418">Kinase</keyword>
<organism evidence="14 15">
    <name type="scientific">Proteiniclasticum ruminis</name>
    <dbReference type="NCBI Taxonomy" id="398199"/>
    <lineage>
        <taxon>Bacteria</taxon>
        <taxon>Bacillati</taxon>
        <taxon>Bacillota</taxon>
        <taxon>Clostridia</taxon>
        <taxon>Eubacteriales</taxon>
        <taxon>Clostridiaceae</taxon>
        <taxon>Proteiniclasticum</taxon>
    </lineage>
</organism>
<dbReference type="OrthoDB" id="142078at2"/>
<dbReference type="Pfam" id="PF00781">
    <property type="entry name" value="DAGK_cat"/>
    <property type="match status" value="1"/>
</dbReference>
<keyword evidence="6" id="KW-0547">Nucleotide-binding</keyword>
<dbReference type="PANTHER" id="PTHR12358:SF106">
    <property type="entry name" value="LIPID KINASE YEGS"/>
    <property type="match status" value="1"/>
</dbReference>
<dbReference type="InterPro" id="IPR001206">
    <property type="entry name" value="Diacylglycerol_kinase_cat_dom"/>
</dbReference>
<keyword evidence="5" id="KW-0479">Metal-binding</keyword>
<keyword evidence="8" id="KW-0067">ATP-binding</keyword>
<keyword evidence="12" id="KW-1208">Phospholipid metabolism</keyword>
<dbReference type="Gene3D" id="2.60.200.40">
    <property type="match status" value="1"/>
</dbReference>
<accession>A0A1I5A484</accession>
<dbReference type="Pfam" id="PF19279">
    <property type="entry name" value="YegS_C"/>
    <property type="match status" value="1"/>
</dbReference>
<dbReference type="NCBIfam" id="TIGR00147">
    <property type="entry name" value="YegS/Rv2252/BmrU family lipid kinase"/>
    <property type="match status" value="1"/>
</dbReference>